<evidence type="ECO:0000313" key="4">
    <source>
        <dbReference type="Proteomes" id="UP000008827"/>
    </source>
</evidence>
<dbReference type="InParanoid" id="A0A0R0GMZ7"/>
<sequence length="91" mass="10387">MRAQCLWWKLFVDGSSNEKGSGAKILESPNKVILEQSLWFEFETTNNQVEYKVLIVGLRLVEEVGAKHLKSLSDSKLVTSQLNEDYQTKDP</sequence>
<dbReference type="AlphaFoldDB" id="A0A0R0GMZ7"/>
<keyword evidence="4" id="KW-1185">Reference proteome</keyword>
<dbReference type="EMBL" id="CM000847">
    <property type="protein sequence ID" value="KRH16091.1"/>
    <property type="molecule type" value="Genomic_DNA"/>
</dbReference>
<accession>A0A0R0GMZ7</accession>
<name>A0A0R0GMZ7_SOYBN</name>
<dbReference type="InterPro" id="IPR036397">
    <property type="entry name" value="RNaseH_sf"/>
</dbReference>
<dbReference type="PANTHER" id="PTHR48475">
    <property type="entry name" value="RIBONUCLEASE H"/>
    <property type="match status" value="1"/>
</dbReference>
<evidence type="ECO:0000313" key="3">
    <source>
        <dbReference type="EnsemblPlants" id="KRH16091"/>
    </source>
</evidence>
<dbReference type="EnsemblPlants" id="KRH16091">
    <property type="protein sequence ID" value="KRH16091"/>
    <property type="gene ID" value="GLYMA_14G131500"/>
</dbReference>
<dbReference type="SUPFAM" id="SSF53098">
    <property type="entry name" value="Ribonuclease H-like"/>
    <property type="match status" value="1"/>
</dbReference>
<feature type="domain" description="RNase H type-1" evidence="1">
    <location>
        <begin position="15"/>
        <end position="87"/>
    </location>
</feature>
<protein>
    <recommendedName>
        <fullName evidence="1">RNase H type-1 domain-containing protein</fullName>
    </recommendedName>
</protein>
<reference evidence="2 3" key="1">
    <citation type="journal article" date="2010" name="Nature">
        <title>Genome sequence of the palaeopolyploid soybean.</title>
        <authorList>
            <person name="Schmutz J."/>
            <person name="Cannon S.B."/>
            <person name="Schlueter J."/>
            <person name="Ma J."/>
            <person name="Mitros T."/>
            <person name="Nelson W."/>
            <person name="Hyten D.L."/>
            <person name="Song Q."/>
            <person name="Thelen J.J."/>
            <person name="Cheng J."/>
            <person name="Xu D."/>
            <person name="Hellsten U."/>
            <person name="May G.D."/>
            <person name="Yu Y."/>
            <person name="Sakurai T."/>
            <person name="Umezawa T."/>
            <person name="Bhattacharyya M.K."/>
            <person name="Sandhu D."/>
            <person name="Valliyodan B."/>
            <person name="Lindquist E."/>
            <person name="Peto M."/>
            <person name="Grant D."/>
            <person name="Shu S."/>
            <person name="Goodstein D."/>
            <person name="Barry K."/>
            <person name="Futrell-Griggs M."/>
            <person name="Abernathy B."/>
            <person name="Du J."/>
            <person name="Tian Z."/>
            <person name="Zhu L."/>
            <person name="Gill N."/>
            <person name="Joshi T."/>
            <person name="Libault M."/>
            <person name="Sethuraman A."/>
            <person name="Zhang X.-C."/>
            <person name="Shinozaki K."/>
            <person name="Nguyen H.T."/>
            <person name="Wing R.A."/>
            <person name="Cregan P."/>
            <person name="Specht J."/>
            <person name="Grimwood J."/>
            <person name="Rokhsar D."/>
            <person name="Stacey G."/>
            <person name="Shoemaker R.C."/>
            <person name="Jackson S.A."/>
        </authorList>
    </citation>
    <scope>NUCLEOTIDE SEQUENCE</scope>
    <source>
        <strain evidence="3">cv. Williams 82</strain>
        <tissue evidence="2">Callus</tissue>
    </source>
</reference>
<dbReference type="InterPro" id="IPR002156">
    <property type="entry name" value="RNaseH_domain"/>
</dbReference>
<dbReference type="OMA" id="EYQTHRE"/>
<dbReference type="SMR" id="A0A0R0GMZ7"/>
<dbReference type="Proteomes" id="UP000008827">
    <property type="component" value="Chromosome 14"/>
</dbReference>
<dbReference type="InterPro" id="IPR012337">
    <property type="entry name" value="RNaseH-like_sf"/>
</dbReference>
<evidence type="ECO:0000313" key="2">
    <source>
        <dbReference type="EMBL" id="KRH16091.1"/>
    </source>
</evidence>
<dbReference type="Gene3D" id="3.30.420.10">
    <property type="entry name" value="Ribonuclease H-like superfamily/Ribonuclease H"/>
    <property type="match status" value="1"/>
</dbReference>
<evidence type="ECO:0000259" key="1">
    <source>
        <dbReference type="Pfam" id="PF13456"/>
    </source>
</evidence>
<organism evidence="2">
    <name type="scientific">Glycine max</name>
    <name type="common">Soybean</name>
    <name type="synonym">Glycine hispida</name>
    <dbReference type="NCBI Taxonomy" id="3847"/>
    <lineage>
        <taxon>Eukaryota</taxon>
        <taxon>Viridiplantae</taxon>
        <taxon>Streptophyta</taxon>
        <taxon>Embryophyta</taxon>
        <taxon>Tracheophyta</taxon>
        <taxon>Spermatophyta</taxon>
        <taxon>Magnoliopsida</taxon>
        <taxon>eudicotyledons</taxon>
        <taxon>Gunneridae</taxon>
        <taxon>Pentapetalae</taxon>
        <taxon>rosids</taxon>
        <taxon>fabids</taxon>
        <taxon>Fabales</taxon>
        <taxon>Fabaceae</taxon>
        <taxon>Papilionoideae</taxon>
        <taxon>50 kb inversion clade</taxon>
        <taxon>NPAAA clade</taxon>
        <taxon>indigoferoid/millettioid clade</taxon>
        <taxon>Phaseoleae</taxon>
        <taxon>Glycine</taxon>
        <taxon>Glycine subgen. Soja</taxon>
    </lineage>
</organism>
<dbReference type="Gramene" id="KRH16091">
    <property type="protein sequence ID" value="KRH16091"/>
    <property type="gene ID" value="GLYMA_14G131500"/>
</dbReference>
<dbReference type="Pfam" id="PF13456">
    <property type="entry name" value="RVT_3"/>
    <property type="match status" value="1"/>
</dbReference>
<dbReference type="GO" id="GO:0004523">
    <property type="term" value="F:RNA-DNA hybrid ribonuclease activity"/>
    <property type="evidence" value="ECO:0007669"/>
    <property type="project" value="InterPro"/>
</dbReference>
<gene>
    <name evidence="2" type="ORF">GLYMA_14G131500</name>
</gene>
<dbReference type="PANTHER" id="PTHR48475:SF2">
    <property type="entry name" value="RIBONUCLEASE H"/>
    <property type="match status" value="1"/>
</dbReference>
<proteinExistence type="predicted"/>
<reference evidence="2" key="3">
    <citation type="submission" date="2018-07" db="EMBL/GenBank/DDBJ databases">
        <title>WGS assembly of Glycine max.</title>
        <authorList>
            <person name="Schmutz J."/>
            <person name="Cannon S."/>
            <person name="Schlueter J."/>
            <person name="Ma J."/>
            <person name="Mitros T."/>
            <person name="Nelson W."/>
            <person name="Hyten D."/>
            <person name="Song Q."/>
            <person name="Thelen J."/>
            <person name="Cheng J."/>
            <person name="Xu D."/>
            <person name="Hellsten U."/>
            <person name="May G."/>
            <person name="Yu Y."/>
            <person name="Sakurai T."/>
            <person name="Umezawa T."/>
            <person name="Bhattacharyya M."/>
            <person name="Sandhu D."/>
            <person name="Valliyodan B."/>
            <person name="Lindquist E."/>
            <person name="Peto M."/>
            <person name="Grant D."/>
            <person name="Shu S."/>
            <person name="Goodstein D."/>
            <person name="Barry K."/>
            <person name="Futrell-Griggs M."/>
            <person name="Abernathy B."/>
            <person name="Du J."/>
            <person name="Tian Z."/>
            <person name="Zhu L."/>
            <person name="Gill N."/>
            <person name="Joshi T."/>
            <person name="Libault M."/>
            <person name="Sethuraman A."/>
            <person name="Zhang X."/>
            <person name="Shinozaki K."/>
            <person name="Nguyen H."/>
            <person name="Wing R."/>
            <person name="Cregan P."/>
            <person name="Specht J."/>
            <person name="Grimwood J."/>
            <person name="Rokhsar D."/>
            <person name="Stacey G."/>
            <person name="Shoemaker R."/>
            <person name="Jackson S."/>
        </authorList>
    </citation>
    <scope>NUCLEOTIDE SEQUENCE</scope>
    <source>
        <tissue evidence="2">Callus</tissue>
    </source>
</reference>
<reference evidence="3" key="2">
    <citation type="submission" date="2018-02" db="UniProtKB">
        <authorList>
            <consortium name="EnsemblPlants"/>
        </authorList>
    </citation>
    <scope>IDENTIFICATION</scope>
    <source>
        <strain evidence="3">Williams 82</strain>
    </source>
</reference>
<dbReference type="GO" id="GO:0003676">
    <property type="term" value="F:nucleic acid binding"/>
    <property type="evidence" value="ECO:0007669"/>
    <property type="project" value="InterPro"/>
</dbReference>